<feature type="binding site" evidence="6">
    <location>
        <position position="80"/>
    </location>
    <ligand>
        <name>S-adenosyl-L-methionine</name>
        <dbReference type="ChEBI" id="CHEBI:59789"/>
    </ligand>
</feature>
<dbReference type="Pfam" id="PF02527">
    <property type="entry name" value="GidB"/>
    <property type="match status" value="1"/>
</dbReference>
<feature type="binding site" evidence="6">
    <location>
        <position position="143"/>
    </location>
    <ligand>
        <name>S-adenosyl-L-methionine</name>
        <dbReference type="ChEBI" id="CHEBI:59789"/>
    </ligand>
</feature>
<protein>
    <recommendedName>
        <fullName evidence="6">Ribosomal RNA small subunit methyltransferase G</fullName>
        <ecNumber evidence="6">2.1.1.-</ecNumber>
    </recommendedName>
    <alternativeName>
        <fullName evidence="6">16S rRNA 7-methylguanosine methyltransferase</fullName>
        <shortName evidence="6">16S rRNA m7G methyltransferase</shortName>
    </alternativeName>
</protein>
<comment type="function">
    <text evidence="6">Specifically methylates the N7 position of a guanine in 16S rRNA.</text>
</comment>
<comment type="similarity">
    <text evidence="6">Belongs to the methyltransferase superfamily. RNA methyltransferase RsmG family.</text>
</comment>
<keyword evidence="4 6" id="KW-0808">Transferase</keyword>
<dbReference type="InterPro" id="IPR029063">
    <property type="entry name" value="SAM-dependent_MTases_sf"/>
</dbReference>
<evidence type="ECO:0000256" key="1">
    <source>
        <dbReference type="ARBA" id="ARBA00022490"/>
    </source>
</evidence>
<dbReference type="HAMAP" id="MF_00074">
    <property type="entry name" value="16SrRNA_methyltr_G"/>
    <property type="match status" value="1"/>
</dbReference>
<keyword evidence="5 6" id="KW-0949">S-adenosyl-L-methionine</keyword>
<evidence type="ECO:0000256" key="3">
    <source>
        <dbReference type="ARBA" id="ARBA00022603"/>
    </source>
</evidence>
<feature type="binding site" evidence="6">
    <location>
        <position position="75"/>
    </location>
    <ligand>
        <name>S-adenosyl-L-methionine</name>
        <dbReference type="ChEBI" id="CHEBI:59789"/>
    </ligand>
</feature>
<evidence type="ECO:0000256" key="4">
    <source>
        <dbReference type="ARBA" id="ARBA00022679"/>
    </source>
</evidence>
<feature type="binding site" evidence="6">
    <location>
        <begin position="125"/>
        <end position="126"/>
    </location>
    <ligand>
        <name>S-adenosyl-L-methionine</name>
        <dbReference type="ChEBI" id="CHEBI:59789"/>
    </ligand>
</feature>
<comment type="subcellular location">
    <subcellularLocation>
        <location evidence="6">Cytoplasm</location>
    </subcellularLocation>
</comment>
<keyword evidence="1 6" id="KW-0963">Cytoplasm</keyword>
<sequence length="232" mass="25199">MVNAVKIGEILAAAGYPVGAEAEEKFEIYLRYLTECNAKLNLTSIDSSDAPARHFADSLQAAEFIPDGATVLDIGSGAGFPGVPLKIYRNDIKLTALDSIAKKASFLRSLSVKLGIDYEVICARAEELAAGKLRESYSIAVTRAVAELRVLCEIGLPLIKQGGALICYKGKLSETELDAGITAAKRCGGKLSDEKRFTLFGSDRCIVVFEKVFETPPEYPRRYKKIISQPLM</sequence>
<reference evidence="7" key="2">
    <citation type="journal article" date="2021" name="PeerJ">
        <title>Extensive microbial diversity within the chicken gut microbiome revealed by metagenomics and culture.</title>
        <authorList>
            <person name="Gilroy R."/>
            <person name="Ravi A."/>
            <person name="Getino M."/>
            <person name="Pursley I."/>
            <person name="Horton D.L."/>
            <person name="Alikhan N.F."/>
            <person name="Baker D."/>
            <person name="Gharbi K."/>
            <person name="Hall N."/>
            <person name="Watson M."/>
            <person name="Adriaenssens E.M."/>
            <person name="Foster-Nyarko E."/>
            <person name="Jarju S."/>
            <person name="Secka A."/>
            <person name="Antonio M."/>
            <person name="Oren A."/>
            <person name="Chaudhuri R.R."/>
            <person name="La Ragione R."/>
            <person name="Hildebrand F."/>
            <person name="Pallen M.J."/>
        </authorList>
    </citation>
    <scope>NUCLEOTIDE SEQUENCE</scope>
    <source>
        <strain evidence="7">18911</strain>
    </source>
</reference>
<evidence type="ECO:0000313" key="8">
    <source>
        <dbReference type="Proteomes" id="UP000824094"/>
    </source>
</evidence>
<gene>
    <name evidence="6 7" type="primary">rsmG</name>
    <name evidence="7" type="ORF">IAB05_00130</name>
</gene>
<name>A0A9D1MGB9_9FIRM</name>
<reference evidence="7" key="1">
    <citation type="submission" date="2020-10" db="EMBL/GenBank/DDBJ databases">
        <authorList>
            <person name="Gilroy R."/>
        </authorList>
    </citation>
    <scope>NUCLEOTIDE SEQUENCE</scope>
    <source>
        <strain evidence="7">18911</strain>
    </source>
</reference>
<evidence type="ECO:0000313" key="7">
    <source>
        <dbReference type="EMBL" id="HIU59777.1"/>
    </source>
</evidence>
<evidence type="ECO:0000256" key="5">
    <source>
        <dbReference type="ARBA" id="ARBA00022691"/>
    </source>
</evidence>
<dbReference type="Gene3D" id="3.40.50.150">
    <property type="entry name" value="Vaccinia Virus protein VP39"/>
    <property type="match status" value="1"/>
</dbReference>
<dbReference type="InterPro" id="IPR003682">
    <property type="entry name" value="rRNA_ssu_MeTfrase_G"/>
</dbReference>
<evidence type="ECO:0000256" key="6">
    <source>
        <dbReference type="HAMAP-Rule" id="MF_00074"/>
    </source>
</evidence>
<dbReference type="AlphaFoldDB" id="A0A9D1MGB9"/>
<comment type="caution">
    <text evidence="6">Lacks conserved residue(s) required for the propagation of feature annotation.</text>
</comment>
<dbReference type="SUPFAM" id="SSF53335">
    <property type="entry name" value="S-adenosyl-L-methionine-dependent methyltransferases"/>
    <property type="match status" value="1"/>
</dbReference>
<accession>A0A9D1MGB9</accession>
<dbReference type="PANTHER" id="PTHR31760">
    <property type="entry name" value="S-ADENOSYL-L-METHIONINE-DEPENDENT METHYLTRANSFERASES SUPERFAMILY PROTEIN"/>
    <property type="match status" value="1"/>
</dbReference>
<comment type="caution">
    <text evidence="7">The sequence shown here is derived from an EMBL/GenBank/DDBJ whole genome shotgun (WGS) entry which is preliminary data.</text>
</comment>
<keyword evidence="3 6" id="KW-0489">Methyltransferase</keyword>
<evidence type="ECO:0000256" key="2">
    <source>
        <dbReference type="ARBA" id="ARBA00022552"/>
    </source>
</evidence>
<organism evidence="7 8">
    <name type="scientific">Candidatus Stercoripulliclostridium merdigallinarum</name>
    <dbReference type="NCBI Taxonomy" id="2840951"/>
    <lineage>
        <taxon>Bacteria</taxon>
        <taxon>Bacillati</taxon>
        <taxon>Bacillota</taxon>
        <taxon>Clostridia</taxon>
        <taxon>Eubacteriales</taxon>
        <taxon>Candidatus Stercoripulliclostridium</taxon>
    </lineage>
</organism>
<dbReference type="GO" id="GO:0070043">
    <property type="term" value="F:rRNA (guanine-N7-)-methyltransferase activity"/>
    <property type="evidence" value="ECO:0007669"/>
    <property type="project" value="UniProtKB-UniRule"/>
</dbReference>
<dbReference type="PANTHER" id="PTHR31760:SF0">
    <property type="entry name" value="S-ADENOSYL-L-METHIONINE-DEPENDENT METHYLTRANSFERASES SUPERFAMILY PROTEIN"/>
    <property type="match status" value="1"/>
</dbReference>
<dbReference type="EMBL" id="DVNF01000005">
    <property type="protein sequence ID" value="HIU59777.1"/>
    <property type="molecule type" value="Genomic_DNA"/>
</dbReference>
<proteinExistence type="inferred from homology"/>
<dbReference type="Proteomes" id="UP000824094">
    <property type="component" value="Unassembled WGS sequence"/>
</dbReference>
<keyword evidence="2 6" id="KW-0698">rRNA processing</keyword>
<dbReference type="NCBIfam" id="TIGR00138">
    <property type="entry name" value="rsmG_gidB"/>
    <property type="match status" value="1"/>
</dbReference>
<dbReference type="GO" id="GO:0005829">
    <property type="term" value="C:cytosol"/>
    <property type="evidence" value="ECO:0007669"/>
    <property type="project" value="TreeGrafter"/>
</dbReference>
<dbReference type="EC" id="2.1.1.-" evidence="6"/>